<evidence type="ECO:0000256" key="1">
    <source>
        <dbReference type="SAM" id="MobiDB-lite"/>
    </source>
</evidence>
<feature type="transmembrane region" description="Helical" evidence="2">
    <location>
        <begin position="240"/>
        <end position="260"/>
    </location>
</feature>
<gene>
    <name evidence="3" type="ORF">B0A50_07932</name>
</gene>
<keyword evidence="2" id="KW-0812">Transmembrane</keyword>
<sequence length="270" mass="28737">MSQHSSAPDHSTKNRKYRFHVLTPARFRAPISSFLESGKHSAFYASTKPSAACITDLSSTRYDEDDKDDMDGDHEDDDEDGDEDDNEEDDEFIPAPSPVTTASTLPSNSEETSSGTPTSGETSLPNRETCVSANVFTGTGIGTATGNNLSTNTSKSFARALLDVKHSEELHSLVQSQSDETEKVAQSVLQFAKGKIGEMKGINGGQGEGSGSPATETAARTGLDAGAAEVGWQESRMRDVLVLGLCMAFGYGVGVFLALLCRVGREVLEL</sequence>
<evidence type="ECO:0000313" key="3">
    <source>
        <dbReference type="EMBL" id="TKA22426.1"/>
    </source>
</evidence>
<keyword evidence="2" id="KW-1133">Transmembrane helix</keyword>
<feature type="region of interest" description="Disordered" evidence="1">
    <location>
        <begin position="56"/>
        <end position="127"/>
    </location>
</feature>
<organism evidence="3 4">
    <name type="scientific">Salinomyces thailandicus</name>
    <dbReference type="NCBI Taxonomy" id="706561"/>
    <lineage>
        <taxon>Eukaryota</taxon>
        <taxon>Fungi</taxon>
        <taxon>Dikarya</taxon>
        <taxon>Ascomycota</taxon>
        <taxon>Pezizomycotina</taxon>
        <taxon>Dothideomycetes</taxon>
        <taxon>Dothideomycetidae</taxon>
        <taxon>Mycosphaerellales</taxon>
        <taxon>Teratosphaeriaceae</taxon>
        <taxon>Salinomyces</taxon>
    </lineage>
</organism>
<protein>
    <submittedName>
        <fullName evidence="3">Uncharacterized protein</fullName>
    </submittedName>
</protein>
<dbReference type="Proteomes" id="UP000308549">
    <property type="component" value="Unassembled WGS sequence"/>
</dbReference>
<accession>A0A4U0TL35</accession>
<feature type="compositionally biased region" description="Acidic residues" evidence="1">
    <location>
        <begin position="63"/>
        <end position="92"/>
    </location>
</feature>
<dbReference type="EMBL" id="NAJL01000075">
    <property type="protein sequence ID" value="TKA22426.1"/>
    <property type="molecule type" value="Genomic_DNA"/>
</dbReference>
<proteinExistence type="predicted"/>
<reference evidence="3 4" key="1">
    <citation type="submission" date="2017-03" db="EMBL/GenBank/DDBJ databases">
        <title>Genomes of endolithic fungi from Antarctica.</title>
        <authorList>
            <person name="Coleine C."/>
            <person name="Masonjones S."/>
            <person name="Stajich J.E."/>
        </authorList>
    </citation>
    <scope>NUCLEOTIDE SEQUENCE [LARGE SCALE GENOMIC DNA]</scope>
    <source>
        <strain evidence="3 4">CCFEE 6315</strain>
    </source>
</reference>
<evidence type="ECO:0000256" key="2">
    <source>
        <dbReference type="SAM" id="Phobius"/>
    </source>
</evidence>
<feature type="compositionally biased region" description="Low complexity" evidence="1">
    <location>
        <begin position="106"/>
        <end position="123"/>
    </location>
</feature>
<name>A0A4U0TL35_9PEZI</name>
<dbReference type="AlphaFoldDB" id="A0A4U0TL35"/>
<comment type="caution">
    <text evidence="3">The sequence shown here is derived from an EMBL/GenBank/DDBJ whole genome shotgun (WGS) entry which is preliminary data.</text>
</comment>
<keyword evidence="2" id="KW-0472">Membrane</keyword>
<evidence type="ECO:0000313" key="4">
    <source>
        <dbReference type="Proteomes" id="UP000308549"/>
    </source>
</evidence>
<keyword evidence="4" id="KW-1185">Reference proteome</keyword>